<protein>
    <submittedName>
        <fullName evidence="1">AlkZ family DNA glycosylase</fullName>
    </submittedName>
</protein>
<comment type="caution">
    <text evidence="1">The sequence shown here is derived from an EMBL/GenBank/DDBJ whole genome shotgun (WGS) entry which is preliminary data.</text>
</comment>
<dbReference type="PANTHER" id="PTHR38479">
    <property type="entry name" value="LMO0824 PROTEIN"/>
    <property type="match status" value="1"/>
</dbReference>
<dbReference type="PANTHER" id="PTHR38479:SF2">
    <property type="entry name" value="WINGED HELIX DNA-BINDING DOMAIN-CONTAINING PROTEIN"/>
    <property type="match status" value="1"/>
</dbReference>
<organism evidence="1 2">
    <name type="scientific">Corynebacterium suicordis DSM 45110</name>
    <dbReference type="NCBI Taxonomy" id="1121369"/>
    <lineage>
        <taxon>Bacteria</taxon>
        <taxon>Bacillati</taxon>
        <taxon>Actinomycetota</taxon>
        <taxon>Actinomycetes</taxon>
        <taxon>Mycobacteriales</taxon>
        <taxon>Corynebacteriaceae</taxon>
        <taxon>Corynebacterium</taxon>
    </lineage>
</organism>
<dbReference type="EMBL" id="JADKMY010000001">
    <property type="protein sequence ID" value="MBF4553359.1"/>
    <property type="molecule type" value="Genomic_DNA"/>
</dbReference>
<dbReference type="Pfam" id="PF06224">
    <property type="entry name" value="AlkZ-like"/>
    <property type="match status" value="1"/>
</dbReference>
<dbReference type="Proteomes" id="UP000635902">
    <property type="component" value="Unassembled WGS sequence"/>
</dbReference>
<keyword evidence="2" id="KW-1185">Reference proteome</keyword>
<dbReference type="InterPro" id="IPR009351">
    <property type="entry name" value="AlkZ-like"/>
</dbReference>
<name>A0ABR9ZK89_9CORY</name>
<sequence>MSKNPDSAENTTAVSLRELRARRLIAQLLAPSAAHPLASTLQSLEPLSAISTVAEWMIATQFQLRNSGLEALAIRAGASTQQVEEAITQGLIVRSWSQRGTHHALFAPDVSWVTRVCTPRVQAASTKRRPILWLTNEDVDTSRAALIKALSASDSPLSRTDCYEVFRSAGVDPGEQRGPHMLRHFGGEGEIIQGPFSGNADSFVLHDSVVSQARDVDRKKGREAAIVELAARYINSRGPATPQDFSWWAGLTVKECKDAFAAVASQGKSTQVTCNNITYHMGNWQQEVTHEELNIALTLELRLPAFDEYLLAYKDRSQVIEPHLTPEVGPSKNGMCWPFLVENGEVLGRAPQSAG</sequence>
<accession>A0ABR9ZK89</accession>
<evidence type="ECO:0000313" key="2">
    <source>
        <dbReference type="Proteomes" id="UP000635902"/>
    </source>
</evidence>
<dbReference type="RefSeq" id="WP_194556177.1">
    <property type="nucleotide sequence ID" value="NZ_JADKMY010000001.1"/>
</dbReference>
<evidence type="ECO:0000313" key="1">
    <source>
        <dbReference type="EMBL" id="MBF4553359.1"/>
    </source>
</evidence>
<gene>
    <name evidence="1" type="ORF">IRY30_04595</name>
</gene>
<proteinExistence type="predicted"/>
<reference evidence="1 2" key="1">
    <citation type="submission" date="2020-10" db="EMBL/GenBank/DDBJ databases">
        <title>Novel species in genus Corynebacterium.</title>
        <authorList>
            <person name="Zhang G."/>
        </authorList>
    </citation>
    <scope>NUCLEOTIDE SEQUENCE [LARGE SCALE GENOMIC DNA]</scope>
    <source>
        <strain evidence="1 2">DSM 45110</strain>
    </source>
</reference>